<keyword evidence="1" id="KW-0233">DNA recombination</keyword>
<sequence>MLGPCYHLLFSMLYYIGLRLTPVRVLERNYINLAEGLIYFPKVKGGKDLYLPLYVALQAPIEQYLSEHLTRESRYVFLSNRCPDQPLSPSDIRNKLRLAAYSAGLDTSITPHTPRHCKATHLTIHNVPQHTYDLSISLDRTKQIALLCESSIEELFCFCKRKKRYLFRSKYM</sequence>
<dbReference type="Gene3D" id="1.10.443.10">
    <property type="entry name" value="Intergrase catalytic core"/>
    <property type="match status" value="1"/>
</dbReference>
<comment type="caution">
    <text evidence="3">The sequence shown here is derived from an EMBL/GenBank/DDBJ whole genome shotgun (WGS) entry which is preliminary data.</text>
</comment>
<dbReference type="EMBL" id="JBHSNO010000005">
    <property type="protein sequence ID" value="MFC5589094.1"/>
    <property type="molecule type" value="Genomic_DNA"/>
</dbReference>
<evidence type="ECO:0000313" key="4">
    <source>
        <dbReference type="Proteomes" id="UP001596109"/>
    </source>
</evidence>
<dbReference type="SUPFAM" id="SSF56349">
    <property type="entry name" value="DNA breaking-rejoining enzymes"/>
    <property type="match status" value="1"/>
</dbReference>
<dbReference type="InterPro" id="IPR002104">
    <property type="entry name" value="Integrase_catalytic"/>
</dbReference>
<dbReference type="RefSeq" id="WP_381433200.1">
    <property type="nucleotide sequence ID" value="NZ_JBHSNO010000005.1"/>
</dbReference>
<dbReference type="InterPro" id="IPR011010">
    <property type="entry name" value="DNA_brk_join_enz"/>
</dbReference>
<gene>
    <name evidence="3" type="ORF">ACFPRA_09355</name>
</gene>
<dbReference type="PROSITE" id="PS51898">
    <property type="entry name" value="TYR_RECOMBINASE"/>
    <property type="match status" value="1"/>
</dbReference>
<accession>A0ABW0TKZ6</accession>
<organism evidence="3 4">
    <name type="scientific">Sporosarcina soli</name>
    <dbReference type="NCBI Taxonomy" id="334736"/>
    <lineage>
        <taxon>Bacteria</taxon>
        <taxon>Bacillati</taxon>
        <taxon>Bacillota</taxon>
        <taxon>Bacilli</taxon>
        <taxon>Bacillales</taxon>
        <taxon>Caryophanaceae</taxon>
        <taxon>Sporosarcina</taxon>
    </lineage>
</organism>
<evidence type="ECO:0000259" key="2">
    <source>
        <dbReference type="PROSITE" id="PS51898"/>
    </source>
</evidence>
<dbReference type="InterPro" id="IPR013762">
    <property type="entry name" value="Integrase-like_cat_sf"/>
</dbReference>
<name>A0ABW0TKZ6_9BACL</name>
<protein>
    <submittedName>
        <fullName evidence="3">Tyrosine-type recombinase/integrase</fullName>
    </submittedName>
</protein>
<reference evidence="4" key="1">
    <citation type="journal article" date="2019" name="Int. J. Syst. Evol. Microbiol.">
        <title>The Global Catalogue of Microorganisms (GCM) 10K type strain sequencing project: providing services to taxonomists for standard genome sequencing and annotation.</title>
        <authorList>
            <consortium name="The Broad Institute Genomics Platform"/>
            <consortium name="The Broad Institute Genome Sequencing Center for Infectious Disease"/>
            <person name="Wu L."/>
            <person name="Ma J."/>
        </authorList>
    </citation>
    <scope>NUCLEOTIDE SEQUENCE [LARGE SCALE GENOMIC DNA]</scope>
    <source>
        <strain evidence="4">CGMCC 4.1434</strain>
    </source>
</reference>
<evidence type="ECO:0000256" key="1">
    <source>
        <dbReference type="ARBA" id="ARBA00023172"/>
    </source>
</evidence>
<dbReference type="Proteomes" id="UP001596109">
    <property type="component" value="Unassembled WGS sequence"/>
</dbReference>
<dbReference type="Pfam" id="PF00589">
    <property type="entry name" value="Phage_integrase"/>
    <property type="match status" value="1"/>
</dbReference>
<keyword evidence="4" id="KW-1185">Reference proteome</keyword>
<feature type="domain" description="Tyr recombinase" evidence="2">
    <location>
        <begin position="1"/>
        <end position="172"/>
    </location>
</feature>
<evidence type="ECO:0000313" key="3">
    <source>
        <dbReference type="EMBL" id="MFC5589094.1"/>
    </source>
</evidence>
<proteinExistence type="predicted"/>